<comment type="subcellular location">
    <subcellularLocation>
        <location evidence="2">Cell membrane</location>
    </subcellularLocation>
    <subcellularLocation>
        <location evidence="1">Membrane</location>
        <topology evidence="1">Single-pass membrane protein</topology>
    </subcellularLocation>
</comment>
<dbReference type="GO" id="GO:0016989">
    <property type="term" value="F:sigma factor antagonist activity"/>
    <property type="evidence" value="ECO:0007669"/>
    <property type="project" value="TreeGrafter"/>
</dbReference>
<proteinExistence type="inferred from homology"/>
<evidence type="ECO:0000259" key="11">
    <source>
        <dbReference type="Pfam" id="PF10099"/>
    </source>
</evidence>
<evidence type="ECO:0000256" key="5">
    <source>
        <dbReference type="ARBA" id="ARBA00022989"/>
    </source>
</evidence>
<dbReference type="InterPro" id="IPR041916">
    <property type="entry name" value="Anti_sigma_zinc_sf"/>
</dbReference>
<dbReference type="HOGENOM" id="CLU_1239599_0_0_9"/>
<evidence type="ECO:0000256" key="9">
    <source>
        <dbReference type="ARBA" id="ARBA00029829"/>
    </source>
</evidence>
<protein>
    <recommendedName>
        <fullName evidence="8">Anti-sigma-W factor RsiW</fullName>
    </recommendedName>
    <alternativeName>
        <fullName evidence="10">Regulator of SigK</fullName>
    </alternativeName>
    <alternativeName>
        <fullName evidence="9">Sigma-K anti-sigma factor RskA</fullName>
    </alternativeName>
</protein>
<dbReference type="InterPro" id="IPR018764">
    <property type="entry name" value="RskA_C"/>
</dbReference>
<evidence type="ECO:0000256" key="1">
    <source>
        <dbReference type="ARBA" id="ARBA00004167"/>
    </source>
</evidence>
<evidence type="ECO:0000256" key="8">
    <source>
        <dbReference type="ARBA" id="ARBA00024438"/>
    </source>
</evidence>
<dbReference type="Proteomes" id="UP000005439">
    <property type="component" value="Chromosome"/>
</dbReference>
<dbReference type="Pfam" id="PF10099">
    <property type="entry name" value="RskA_C"/>
    <property type="match status" value="1"/>
</dbReference>
<accession>G8TTJ3</accession>
<dbReference type="PANTHER" id="PTHR37461">
    <property type="entry name" value="ANTI-SIGMA-K FACTOR RSKA"/>
    <property type="match status" value="1"/>
</dbReference>
<evidence type="ECO:0000313" key="13">
    <source>
        <dbReference type="EMBL" id="AEW05659.1"/>
    </source>
</evidence>
<evidence type="ECO:0000313" key="14">
    <source>
        <dbReference type="Proteomes" id="UP000005439"/>
    </source>
</evidence>
<keyword evidence="14" id="KW-1185">Reference proteome</keyword>
<evidence type="ECO:0000256" key="10">
    <source>
        <dbReference type="ARBA" id="ARBA00030803"/>
    </source>
</evidence>
<feature type="domain" description="Anti-sigma K factor RskA C-terminal" evidence="11">
    <location>
        <begin position="92"/>
        <end position="214"/>
    </location>
</feature>
<dbReference type="KEGG" id="sap:Sulac_2180"/>
<feature type="domain" description="Putative zinc-finger" evidence="12">
    <location>
        <begin position="4"/>
        <end position="37"/>
    </location>
</feature>
<dbReference type="GO" id="GO:0006417">
    <property type="term" value="P:regulation of translation"/>
    <property type="evidence" value="ECO:0007669"/>
    <property type="project" value="TreeGrafter"/>
</dbReference>
<dbReference type="PANTHER" id="PTHR37461:SF1">
    <property type="entry name" value="ANTI-SIGMA-K FACTOR RSKA"/>
    <property type="match status" value="1"/>
</dbReference>
<reference evidence="13 14" key="2">
    <citation type="journal article" date="2012" name="Stand. Genomic Sci.">
        <title>Complete genome sequence of the moderately thermophilic mineral-sulfide-oxidizing firmicute Sulfobacillus acidophilus type strain (NAL(T)).</title>
        <authorList>
            <person name="Anderson I."/>
            <person name="Chertkov O."/>
            <person name="Chen A."/>
            <person name="Saunders E."/>
            <person name="Lapidus A."/>
            <person name="Nolan M."/>
            <person name="Lucas S."/>
            <person name="Hammon N."/>
            <person name="Deshpande S."/>
            <person name="Cheng J.F."/>
            <person name="Han C."/>
            <person name="Tapia R."/>
            <person name="Goodwin L.A."/>
            <person name="Pitluck S."/>
            <person name="Liolios K."/>
            <person name="Pagani I."/>
            <person name="Ivanova N."/>
            <person name="Mikhailova N."/>
            <person name="Pati A."/>
            <person name="Palaniappan K."/>
            <person name="Land M."/>
            <person name="Pan C."/>
            <person name="Rohde M."/>
            <person name="Pukall R."/>
            <person name="Goker M."/>
            <person name="Detter J.C."/>
            <person name="Woyke T."/>
            <person name="Bristow J."/>
            <person name="Eisen J.A."/>
            <person name="Markowitz V."/>
            <person name="Hugenholtz P."/>
            <person name="Kyrpides N.C."/>
            <person name="Klenk H.P."/>
            <person name="Mavromatis K."/>
        </authorList>
    </citation>
    <scope>NUCLEOTIDE SEQUENCE [LARGE SCALE GENOMIC DNA]</scope>
    <source>
        <strain evidence="14">ATCC 700253 / DSM 10332 / NAL</strain>
    </source>
</reference>
<evidence type="ECO:0000256" key="6">
    <source>
        <dbReference type="ARBA" id="ARBA00023136"/>
    </source>
</evidence>
<comment type="similarity">
    <text evidence="7">Belongs to the zinc-associated anti-sigma factor (ZAS) superfamily. Anti-sigma-W factor family.</text>
</comment>
<sequence length="222" mass="24251">MNHEEIQLNLPLWAADEVPPELRHEVSDHLAACEECRAAWDDYRAILTSMEPGPVEPDWSGHEPLRQAFAARLAATSPGKFRPSSIRWIGWAAAAILAMSGWGLAYRFHQEATQKETVLALMSQGHVVELTSPVRSPYHAVLVVHGRQAVIWADHLPSLPSGHIYEGWWVIGGRPQPAGLFGNRPVVLTGRPPQATEFAVTVEPAGGTRMPTTPVLVAGSVQ</sequence>
<name>G8TTJ3_SULAD</name>
<dbReference type="STRING" id="679936.Sulac_2180"/>
<keyword evidence="3" id="KW-1003">Cell membrane</keyword>
<dbReference type="PATRIC" id="fig|679936.5.peg.2251"/>
<keyword evidence="6" id="KW-0472">Membrane</keyword>
<keyword evidence="5" id="KW-1133">Transmembrane helix</keyword>
<dbReference type="InterPro" id="IPR027383">
    <property type="entry name" value="Znf_put"/>
</dbReference>
<evidence type="ECO:0000259" key="12">
    <source>
        <dbReference type="Pfam" id="PF13490"/>
    </source>
</evidence>
<evidence type="ECO:0000256" key="4">
    <source>
        <dbReference type="ARBA" id="ARBA00022692"/>
    </source>
</evidence>
<dbReference type="AlphaFoldDB" id="G8TTJ3"/>
<gene>
    <name evidence="13" type="ordered locus">Sulac_2180</name>
</gene>
<organism evidence="13 14">
    <name type="scientific">Sulfobacillus acidophilus (strain ATCC 700253 / DSM 10332 / NAL)</name>
    <dbReference type="NCBI Taxonomy" id="679936"/>
    <lineage>
        <taxon>Bacteria</taxon>
        <taxon>Bacillati</taxon>
        <taxon>Bacillota</taxon>
        <taxon>Clostridia</taxon>
        <taxon>Eubacteriales</taxon>
        <taxon>Clostridiales Family XVII. Incertae Sedis</taxon>
        <taxon>Sulfobacillus</taxon>
    </lineage>
</organism>
<evidence type="ECO:0000256" key="7">
    <source>
        <dbReference type="ARBA" id="ARBA00024353"/>
    </source>
</evidence>
<reference evidence="14" key="1">
    <citation type="submission" date="2011-12" db="EMBL/GenBank/DDBJ databases">
        <title>The complete genome of chromosome of Sulfobacillus acidophilus DSM 10332.</title>
        <authorList>
            <person name="Lucas S."/>
            <person name="Han J."/>
            <person name="Lapidus A."/>
            <person name="Bruce D."/>
            <person name="Goodwin L."/>
            <person name="Pitluck S."/>
            <person name="Peters L."/>
            <person name="Kyrpides N."/>
            <person name="Mavromatis K."/>
            <person name="Ivanova N."/>
            <person name="Mikhailova N."/>
            <person name="Chertkov O."/>
            <person name="Saunders E."/>
            <person name="Detter J.C."/>
            <person name="Tapia R."/>
            <person name="Han C."/>
            <person name="Land M."/>
            <person name="Hauser L."/>
            <person name="Markowitz V."/>
            <person name="Cheng J.-F."/>
            <person name="Hugenholtz P."/>
            <person name="Woyke T."/>
            <person name="Wu D."/>
            <person name="Pukall R."/>
            <person name="Gehrich-Schroeter G."/>
            <person name="Schneider S."/>
            <person name="Klenk H.-P."/>
            <person name="Eisen J.A."/>
        </authorList>
    </citation>
    <scope>NUCLEOTIDE SEQUENCE [LARGE SCALE GENOMIC DNA]</scope>
    <source>
        <strain evidence="14">ATCC 700253 / DSM 10332 / NAL</strain>
    </source>
</reference>
<evidence type="ECO:0000256" key="2">
    <source>
        <dbReference type="ARBA" id="ARBA00004236"/>
    </source>
</evidence>
<dbReference type="GO" id="GO:0005886">
    <property type="term" value="C:plasma membrane"/>
    <property type="evidence" value="ECO:0007669"/>
    <property type="project" value="UniProtKB-SubCell"/>
</dbReference>
<dbReference type="Pfam" id="PF13490">
    <property type="entry name" value="zf-HC2"/>
    <property type="match status" value="1"/>
</dbReference>
<dbReference type="InterPro" id="IPR051474">
    <property type="entry name" value="Anti-sigma-K/W_factor"/>
</dbReference>
<dbReference type="Gene3D" id="1.10.10.1320">
    <property type="entry name" value="Anti-sigma factor, zinc-finger domain"/>
    <property type="match status" value="1"/>
</dbReference>
<keyword evidence="4" id="KW-0812">Transmembrane</keyword>
<dbReference type="EMBL" id="CP003179">
    <property type="protein sequence ID" value="AEW05659.1"/>
    <property type="molecule type" value="Genomic_DNA"/>
</dbReference>
<evidence type="ECO:0000256" key="3">
    <source>
        <dbReference type="ARBA" id="ARBA00022475"/>
    </source>
</evidence>